<feature type="region of interest" description="Disordered" evidence="1">
    <location>
        <begin position="362"/>
        <end position="392"/>
    </location>
</feature>
<dbReference type="EMBL" id="BPLR01004629">
    <property type="protein sequence ID" value="GIX96307.1"/>
    <property type="molecule type" value="Genomic_DNA"/>
</dbReference>
<feature type="domain" description="U1-type" evidence="3">
    <location>
        <begin position="732"/>
        <end position="766"/>
    </location>
</feature>
<dbReference type="SUPFAM" id="SSF57667">
    <property type="entry name" value="beta-beta-alpha zinc fingers"/>
    <property type="match status" value="2"/>
</dbReference>
<dbReference type="PANTHER" id="PTHR45762">
    <property type="entry name" value="ZINC FINGER RNA-BINDING PROTEIN"/>
    <property type="match status" value="1"/>
</dbReference>
<proteinExistence type="predicted"/>
<feature type="region of interest" description="Disordered" evidence="1">
    <location>
        <begin position="276"/>
        <end position="334"/>
    </location>
</feature>
<dbReference type="Gene3D" id="3.30.160.60">
    <property type="entry name" value="Classic Zinc Finger"/>
    <property type="match status" value="2"/>
</dbReference>
<evidence type="ECO:0000313" key="4">
    <source>
        <dbReference type="EMBL" id="GIX96307.1"/>
    </source>
</evidence>
<evidence type="ECO:0000256" key="1">
    <source>
        <dbReference type="SAM" id="MobiDB-lite"/>
    </source>
</evidence>
<feature type="domain" description="C2H2-type" evidence="2">
    <location>
        <begin position="500"/>
        <end position="524"/>
    </location>
</feature>
<evidence type="ECO:0000259" key="3">
    <source>
        <dbReference type="SMART" id="SM00451"/>
    </source>
</evidence>
<dbReference type="GO" id="GO:0008270">
    <property type="term" value="F:zinc ion binding"/>
    <property type="evidence" value="ECO:0007669"/>
    <property type="project" value="InterPro"/>
</dbReference>
<evidence type="ECO:0000259" key="2">
    <source>
        <dbReference type="SMART" id="SM00355"/>
    </source>
</evidence>
<dbReference type="GO" id="GO:0003727">
    <property type="term" value="F:single-stranded RNA binding"/>
    <property type="evidence" value="ECO:0007669"/>
    <property type="project" value="TreeGrafter"/>
</dbReference>
<protein>
    <recommendedName>
        <fullName evidence="6">Matrin-type domain-containing protein</fullName>
    </recommendedName>
</protein>
<evidence type="ECO:0008006" key="6">
    <source>
        <dbReference type="Google" id="ProtNLM"/>
    </source>
</evidence>
<organism evidence="4 5">
    <name type="scientific">Caerostris extrusa</name>
    <name type="common">Bark spider</name>
    <name type="synonym">Caerostris bankana</name>
    <dbReference type="NCBI Taxonomy" id="172846"/>
    <lineage>
        <taxon>Eukaryota</taxon>
        <taxon>Metazoa</taxon>
        <taxon>Ecdysozoa</taxon>
        <taxon>Arthropoda</taxon>
        <taxon>Chelicerata</taxon>
        <taxon>Arachnida</taxon>
        <taxon>Araneae</taxon>
        <taxon>Araneomorphae</taxon>
        <taxon>Entelegynae</taxon>
        <taxon>Araneoidea</taxon>
        <taxon>Araneidae</taxon>
        <taxon>Caerostris</taxon>
    </lineage>
</organism>
<reference evidence="4 5" key="1">
    <citation type="submission" date="2021-06" db="EMBL/GenBank/DDBJ databases">
        <title>Caerostris extrusa draft genome.</title>
        <authorList>
            <person name="Kono N."/>
            <person name="Arakawa K."/>
        </authorList>
    </citation>
    <scope>NUCLEOTIDE SEQUENCE [LARGE SCALE GENOMIC DNA]</scope>
</reference>
<dbReference type="InterPro" id="IPR003604">
    <property type="entry name" value="Matrin/U1-like-C_Znf_C2H2"/>
</dbReference>
<dbReference type="InterPro" id="IPR036236">
    <property type="entry name" value="Znf_C2H2_sf"/>
</dbReference>
<feature type="compositionally biased region" description="Polar residues" evidence="1">
    <location>
        <begin position="377"/>
        <end position="388"/>
    </location>
</feature>
<comment type="caution">
    <text evidence="4">The sequence shown here is derived from an EMBL/GenBank/DDBJ whole genome shotgun (WGS) entry which is preliminary data.</text>
</comment>
<name>A0AAV4PG38_CAEEX</name>
<dbReference type="InterPro" id="IPR013087">
    <property type="entry name" value="Znf_C2H2_type"/>
</dbReference>
<dbReference type="GO" id="GO:0003725">
    <property type="term" value="F:double-stranded RNA binding"/>
    <property type="evidence" value="ECO:0007669"/>
    <property type="project" value="TreeGrafter"/>
</dbReference>
<dbReference type="SMART" id="SM00355">
    <property type="entry name" value="ZnF_C2H2"/>
    <property type="match status" value="2"/>
</dbReference>
<dbReference type="AlphaFoldDB" id="A0AAV4PG38"/>
<dbReference type="SMART" id="SM00451">
    <property type="entry name" value="ZnF_U1"/>
    <property type="match status" value="3"/>
</dbReference>
<dbReference type="Pfam" id="PF12874">
    <property type="entry name" value="zf-met"/>
    <property type="match status" value="2"/>
</dbReference>
<feature type="compositionally biased region" description="Basic and acidic residues" evidence="1">
    <location>
        <begin position="302"/>
        <end position="313"/>
    </location>
</feature>
<gene>
    <name evidence="4" type="primary">AVEN_4959_1</name>
    <name evidence="4" type="ORF">CEXT_228342</name>
</gene>
<dbReference type="Proteomes" id="UP001054945">
    <property type="component" value="Unassembled WGS sequence"/>
</dbReference>
<feature type="domain" description="C2H2-type" evidence="2">
    <location>
        <begin position="735"/>
        <end position="759"/>
    </location>
</feature>
<feature type="domain" description="U1-type" evidence="3">
    <location>
        <begin position="497"/>
        <end position="531"/>
    </location>
</feature>
<dbReference type="GO" id="GO:0071011">
    <property type="term" value="C:precatalytic spliceosome"/>
    <property type="evidence" value="ECO:0007669"/>
    <property type="project" value="TreeGrafter"/>
</dbReference>
<dbReference type="PANTHER" id="PTHR45762:SF3">
    <property type="entry name" value="ZINC-FINGER PROTEIN AT 72D, ISOFORM B"/>
    <property type="match status" value="1"/>
</dbReference>
<accession>A0AAV4PG38</accession>
<feature type="domain" description="U1-type" evidence="3">
    <location>
        <begin position="604"/>
        <end position="637"/>
    </location>
</feature>
<feature type="compositionally biased region" description="Polar residues" evidence="1">
    <location>
        <begin position="432"/>
        <end position="445"/>
    </location>
</feature>
<evidence type="ECO:0000313" key="5">
    <source>
        <dbReference type="Proteomes" id="UP001054945"/>
    </source>
</evidence>
<keyword evidence="5" id="KW-1185">Reference proteome</keyword>
<sequence>MYNVSNEEQYYLDTCRITDSENSMLESHVLSYPQKSSNIISDIVKYNKRSKSYLTPKSLRNDILNDELYSCNYEKSSYSTTKVETLIDESLSYSDTFVSIESDGENSTLEAPTEAYQNRSSDVSSDNIKYNKLKSLYLESKNSREEVISNYKGPHSLRSKKITDSTRKVQLIEEERCYQNICIITDRDSENSKLESREIMYPAKSSDNIKNNKRSKSSYLEFKNSKNDNEYEKSYSNRLKTPYSTTKVERLIEESQDQLSTCRIIGSDSENTTLESYMHSKKSSDNVKHYKRSNSSYSKSQKSKDDHNGNDKKLHLHSSEQSPNPTSKVERLKDNVSNEEQCVLNTCRIADSDSEHFKFTSHLESCPKGSSDKHDTSPNLLLSDSENPSDGVILNKEKPYSHGFKSLDHTRKIETLKDVSISEESRSDTHIISENTSNKQPISKTSTNSLKEMLSEKDNYADLDSNLLNTKQRTKLDIQHEHGTINYESDTDEYCNSIMYYCDICKLNVFSESNWNSHISGKKHVKAQKALKIHELAKSSLSPSLFVRQSKDAYQHNKFFIVPPGMKRIELFHATSKIQNLCEEVLNCSIVGMKYVWEVRGKREITYYCSLCESPCAVSSIMPHLTGYKHRLRYLKEYDFATYDRIKVLSRKVIEATMVQRLSRLAKESRNEKIRVFEDIPKSDYRESTIINTNDQPGYQSQYGSISGIKGPLEKNWDEYVTYDDEWLNKSYSDYHCKICDVHMNNIYMWEAHITGRRHIKNIKNVPKKVSDILYCYL</sequence>
<feature type="region of interest" description="Disordered" evidence="1">
    <location>
        <begin position="424"/>
        <end position="445"/>
    </location>
</feature>